<dbReference type="PANTHER" id="PTHR30404">
    <property type="entry name" value="N-ACETYLMURAMOYL-L-ALANINE AMIDASE"/>
    <property type="match status" value="1"/>
</dbReference>
<feature type="region of interest" description="Disordered" evidence="4">
    <location>
        <begin position="317"/>
        <end position="363"/>
    </location>
</feature>
<dbReference type="PANTHER" id="PTHR30404:SF0">
    <property type="entry name" value="N-ACETYLMURAMOYL-L-ALANINE AMIDASE AMIC"/>
    <property type="match status" value="1"/>
</dbReference>
<dbReference type="Pfam" id="PF01520">
    <property type="entry name" value="Amidase_3"/>
    <property type="match status" value="1"/>
</dbReference>
<dbReference type="EMBL" id="CP039734">
    <property type="protein sequence ID" value="QIR76713.1"/>
    <property type="molecule type" value="Genomic_DNA"/>
</dbReference>
<dbReference type="Proteomes" id="UP000502831">
    <property type="component" value="Chromosome"/>
</dbReference>
<reference evidence="6 7" key="1">
    <citation type="journal article" date="2017" name="Environ. Sci. Technol.">
        <title>Organohalide Respiration with Chlorinated Ethenes under Low pH Conditions.</title>
        <authorList>
            <person name="Yang Y."/>
            <person name="Capiro N.L."/>
            <person name="Marcet T.F."/>
            <person name="Yan J."/>
            <person name="Pennell K.D."/>
            <person name="Loffler F.E."/>
        </authorList>
    </citation>
    <scope>NUCLEOTIDE SEQUENCE [LARGE SCALE GENOMIC DNA]</scope>
    <source>
        <strain evidence="6 7">ACSDCE</strain>
    </source>
</reference>
<keyword evidence="3" id="KW-0378">Hydrolase</keyword>
<name>A0A6G9VWH5_9BACT</name>
<feature type="domain" description="MurNAc-LAA" evidence="5">
    <location>
        <begin position="407"/>
        <end position="562"/>
    </location>
</feature>
<dbReference type="InterPro" id="IPR050695">
    <property type="entry name" value="N-acetylmuramoyl_amidase_3"/>
</dbReference>
<accession>A0A6G9VWH5</accession>
<gene>
    <name evidence="6" type="ORF">FA584_11110</name>
</gene>
<feature type="compositionally biased region" description="Low complexity" evidence="4">
    <location>
        <begin position="317"/>
        <end position="339"/>
    </location>
</feature>
<feature type="compositionally biased region" description="Low complexity" evidence="4">
    <location>
        <begin position="113"/>
        <end position="137"/>
    </location>
</feature>
<evidence type="ECO:0000256" key="1">
    <source>
        <dbReference type="ARBA" id="ARBA00001561"/>
    </source>
</evidence>
<evidence type="ECO:0000313" key="7">
    <source>
        <dbReference type="Proteomes" id="UP000502831"/>
    </source>
</evidence>
<evidence type="ECO:0000256" key="2">
    <source>
        <dbReference type="ARBA" id="ARBA00011901"/>
    </source>
</evidence>
<dbReference type="SMART" id="SM00646">
    <property type="entry name" value="Ami_3"/>
    <property type="match status" value="1"/>
</dbReference>
<organism evidence="6 7">
    <name type="scientific">Sulfurospirillum diekertiae</name>
    <dbReference type="NCBI Taxonomy" id="1854492"/>
    <lineage>
        <taxon>Bacteria</taxon>
        <taxon>Pseudomonadati</taxon>
        <taxon>Campylobacterota</taxon>
        <taxon>Epsilonproteobacteria</taxon>
        <taxon>Campylobacterales</taxon>
        <taxon>Sulfurospirillaceae</taxon>
        <taxon>Sulfurospirillum</taxon>
    </lineage>
</organism>
<dbReference type="GO" id="GO:0009253">
    <property type="term" value="P:peptidoglycan catabolic process"/>
    <property type="evidence" value="ECO:0007669"/>
    <property type="project" value="InterPro"/>
</dbReference>
<dbReference type="AlphaFoldDB" id="A0A6G9VWH5"/>
<evidence type="ECO:0000256" key="4">
    <source>
        <dbReference type="SAM" id="MobiDB-lite"/>
    </source>
</evidence>
<evidence type="ECO:0000313" key="6">
    <source>
        <dbReference type="EMBL" id="QIR76713.1"/>
    </source>
</evidence>
<comment type="catalytic activity">
    <reaction evidence="1">
        <text>Hydrolyzes the link between N-acetylmuramoyl residues and L-amino acid residues in certain cell-wall glycopeptides.</text>
        <dbReference type="EC" id="3.5.1.28"/>
    </reaction>
</comment>
<dbReference type="SUPFAM" id="SSF53187">
    <property type="entry name" value="Zn-dependent exopeptidases"/>
    <property type="match status" value="1"/>
</dbReference>
<dbReference type="FunFam" id="3.40.630.40:FF:000005">
    <property type="entry name" value="N-acetylmuramoyl-L-alanine amidase (AmiA)"/>
    <property type="match status" value="1"/>
</dbReference>
<sequence>MGKLIRSFFVLLLMCVALLGAPNYMQQLQQYDTQMNGASNDEMLRIFHGLKAIYIQSIIGNDENLKKETLERLIKTAKVLKLDASKYESELATLGKGSKKTAPSKPLVPPPASEESFAASSSNTPSSSASSPSAFAPAPMPPASVVNENRPAMQTANSSGSSNQSNSALPKSYNGKNVLQHVVTNEDEIVLDFGAKVVESSVKIFVLKSADSYKKIIDIPAIIMNAPLTITTPKKLQSLRISQYNNNAIRIILDAPSAFETYVSVFENQVILSLNKQPVLTQRPIPQPQQPVVEATHKNIPPPATVAPVAAASASPVTATAKTTPPPSASSATSLSSSKKGPKRDKTIVIDAGHGGKDSGATGYKQRLEKNLVLEMALQLGKELKSRGYKVFYTRQSDEFIELRDRTKVANDKNADLFVSLHANAAPNEAKKLSMKGLETFFLSPDRSERSKNVAALENQSTMEEMDFYSKETFLNVFNREKIVLSNKMAIDIQSSMLKAVKKKYNVEDGGVREAPFWVLVGATMPSVLIELGYITNPEESDNMVNPQYQKQLVDGISDGIDRYYVNNP</sequence>
<dbReference type="GO" id="GO:0030288">
    <property type="term" value="C:outer membrane-bounded periplasmic space"/>
    <property type="evidence" value="ECO:0007669"/>
    <property type="project" value="TreeGrafter"/>
</dbReference>
<dbReference type="InterPro" id="IPR002508">
    <property type="entry name" value="MurNAc-LAA_cat"/>
</dbReference>
<dbReference type="EC" id="3.5.1.28" evidence="2"/>
<protein>
    <recommendedName>
        <fullName evidence="2">N-acetylmuramoyl-L-alanine amidase</fullName>
        <ecNumber evidence="2">3.5.1.28</ecNumber>
    </recommendedName>
</protein>
<evidence type="ECO:0000256" key="3">
    <source>
        <dbReference type="ARBA" id="ARBA00022801"/>
    </source>
</evidence>
<feature type="region of interest" description="Disordered" evidence="4">
    <location>
        <begin position="92"/>
        <end position="146"/>
    </location>
</feature>
<dbReference type="RefSeq" id="WP_167750261.1">
    <property type="nucleotide sequence ID" value="NZ_CP039734.2"/>
</dbReference>
<proteinExistence type="predicted"/>
<dbReference type="GO" id="GO:0008745">
    <property type="term" value="F:N-acetylmuramoyl-L-alanine amidase activity"/>
    <property type="evidence" value="ECO:0007669"/>
    <property type="project" value="UniProtKB-EC"/>
</dbReference>
<evidence type="ECO:0000259" key="5">
    <source>
        <dbReference type="SMART" id="SM00646"/>
    </source>
</evidence>
<dbReference type="CDD" id="cd02696">
    <property type="entry name" value="MurNAc-LAA"/>
    <property type="match status" value="1"/>
</dbReference>
<dbReference type="Gene3D" id="3.40.630.40">
    <property type="entry name" value="Zn-dependent exopeptidases"/>
    <property type="match status" value="1"/>
</dbReference>